<dbReference type="Proteomes" id="UP000468638">
    <property type="component" value="Unassembled WGS sequence"/>
</dbReference>
<dbReference type="PANTHER" id="PTHR30404">
    <property type="entry name" value="N-ACETYLMURAMOYL-L-ALANINE AMIDASE"/>
    <property type="match status" value="1"/>
</dbReference>
<keyword evidence="1" id="KW-0378">Hydrolase</keyword>
<evidence type="ECO:0000259" key="2">
    <source>
        <dbReference type="SMART" id="SM00646"/>
    </source>
</evidence>
<evidence type="ECO:0000313" key="4">
    <source>
        <dbReference type="Proteomes" id="UP000468638"/>
    </source>
</evidence>
<accession>A0A6I5A6V4</accession>
<evidence type="ECO:0000256" key="1">
    <source>
        <dbReference type="ARBA" id="ARBA00022801"/>
    </source>
</evidence>
<dbReference type="AlphaFoldDB" id="A0A6I5A6V4"/>
<gene>
    <name evidence="3" type="ORF">GLW05_21000</name>
</gene>
<dbReference type="OrthoDB" id="9763643at2"/>
<dbReference type="EMBL" id="WMEQ01000026">
    <property type="protein sequence ID" value="MYL36053.1"/>
    <property type="molecule type" value="Genomic_DNA"/>
</dbReference>
<protein>
    <recommendedName>
        <fullName evidence="2">MurNAc-LAA domain-containing protein</fullName>
    </recommendedName>
</protein>
<dbReference type="GO" id="GO:0009253">
    <property type="term" value="P:peptidoglycan catabolic process"/>
    <property type="evidence" value="ECO:0007669"/>
    <property type="project" value="InterPro"/>
</dbReference>
<reference evidence="3 4" key="1">
    <citation type="submission" date="2019-11" db="EMBL/GenBank/DDBJ databases">
        <title>Genome sequences of 17 halophilic strains isolated from different environments.</title>
        <authorList>
            <person name="Furrow R.E."/>
        </authorList>
    </citation>
    <scope>NUCLEOTIDE SEQUENCE [LARGE SCALE GENOMIC DNA]</scope>
    <source>
        <strain evidence="3 4">22514_16_FS</strain>
    </source>
</reference>
<dbReference type="InterPro" id="IPR050695">
    <property type="entry name" value="N-acetylmuramoyl_amidase_3"/>
</dbReference>
<evidence type="ECO:0000313" key="3">
    <source>
        <dbReference type="EMBL" id="MYL36053.1"/>
    </source>
</evidence>
<dbReference type="Gene3D" id="3.40.630.40">
    <property type="entry name" value="Zn-dependent exopeptidases"/>
    <property type="match status" value="1"/>
</dbReference>
<dbReference type="GO" id="GO:0030288">
    <property type="term" value="C:outer membrane-bounded periplasmic space"/>
    <property type="evidence" value="ECO:0007669"/>
    <property type="project" value="TreeGrafter"/>
</dbReference>
<dbReference type="Pfam" id="PF01520">
    <property type="entry name" value="Amidase_3"/>
    <property type="match status" value="1"/>
</dbReference>
<name>A0A6I5A6V4_9BACI</name>
<dbReference type="GO" id="GO:0008745">
    <property type="term" value="F:N-acetylmuramoyl-L-alanine amidase activity"/>
    <property type="evidence" value="ECO:0007669"/>
    <property type="project" value="InterPro"/>
</dbReference>
<dbReference type="PANTHER" id="PTHR30404:SF0">
    <property type="entry name" value="N-ACETYLMURAMOYL-L-ALANINE AMIDASE AMIC"/>
    <property type="match status" value="1"/>
</dbReference>
<dbReference type="SMART" id="SM00646">
    <property type="entry name" value="Ami_3"/>
    <property type="match status" value="1"/>
</dbReference>
<organism evidence="3 4">
    <name type="scientific">Pontibacillus yanchengensis</name>
    <dbReference type="NCBI Taxonomy" id="462910"/>
    <lineage>
        <taxon>Bacteria</taxon>
        <taxon>Bacillati</taxon>
        <taxon>Bacillota</taxon>
        <taxon>Bacilli</taxon>
        <taxon>Bacillales</taxon>
        <taxon>Bacillaceae</taxon>
        <taxon>Pontibacillus</taxon>
    </lineage>
</organism>
<comment type="caution">
    <text evidence="3">The sequence shown here is derived from an EMBL/GenBank/DDBJ whole genome shotgun (WGS) entry which is preliminary data.</text>
</comment>
<dbReference type="InterPro" id="IPR002508">
    <property type="entry name" value="MurNAc-LAA_cat"/>
</dbReference>
<dbReference type="RefSeq" id="WP_160910352.1">
    <property type="nucleotide sequence ID" value="NZ_WMEQ01000026.1"/>
</dbReference>
<feature type="domain" description="MurNAc-LAA" evidence="2">
    <location>
        <begin position="87"/>
        <end position="204"/>
    </location>
</feature>
<sequence length="310" mass="36146">MRVDILKGKEIVVFAGHQSDTWSKHRSKGRYAKFVKEKSEYSDVGEYAEFESNLDIARNLIGGLRKLGATVHFPQEDGTDFTLNQRVQFCNRVRPDLNIFVHSNATNNDNTRGFAGFYYYRSNDSKRLAECYASSVEKRGYPLWSNGLYPCEPGTWSWFYVIRKTLDNCILTENDFFTNDVAVEMLLNPNHQDKIAQAHIEMVCMYFNVKYPSNFDKNEGKDKKPKFDEKDDRLYRLVTGSFANAKQLSNAKDKLLNKFSWTVYEKADSTGFNPAFRLVTGTLRGKKKAKYYKKWIEKHFGWTMYLKEEN</sequence>
<proteinExistence type="predicted"/>
<dbReference type="CDD" id="cd02696">
    <property type="entry name" value="MurNAc-LAA"/>
    <property type="match status" value="1"/>
</dbReference>
<dbReference type="SUPFAM" id="SSF53187">
    <property type="entry name" value="Zn-dependent exopeptidases"/>
    <property type="match status" value="1"/>
</dbReference>